<dbReference type="Gene3D" id="3.40.630.30">
    <property type="match status" value="1"/>
</dbReference>
<accession>A0A938BMZ5</accession>
<dbReference type="GO" id="GO:0016747">
    <property type="term" value="F:acyltransferase activity, transferring groups other than amino-acyl groups"/>
    <property type="evidence" value="ECO:0007669"/>
    <property type="project" value="InterPro"/>
</dbReference>
<protein>
    <submittedName>
        <fullName evidence="2">GNAT family N-acetyltransferase</fullName>
    </submittedName>
</protein>
<evidence type="ECO:0000259" key="1">
    <source>
        <dbReference type="Pfam" id="PF00583"/>
    </source>
</evidence>
<proteinExistence type="predicted"/>
<dbReference type="InterPro" id="IPR000182">
    <property type="entry name" value="GNAT_dom"/>
</dbReference>
<dbReference type="InterPro" id="IPR016181">
    <property type="entry name" value="Acyl_CoA_acyltransferase"/>
</dbReference>
<gene>
    <name evidence="2" type="ORF">FJZ00_05255</name>
</gene>
<organism evidence="2 3">
    <name type="scientific">Candidatus Tanganyikabacteria bacterium</name>
    <dbReference type="NCBI Taxonomy" id="2961651"/>
    <lineage>
        <taxon>Bacteria</taxon>
        <taxon>Bacillati</taxon>
        <taxon>Candidatus Sericytochromatia</taxon>
        <taxon>Candidatus Tanganyikabacteria</taxon>
    </lineage>
</organism>
<sequence>MVDWSALSAAELASLAARQAADGLLTPDLDPLAEGFEIESRCSVGAIVDGRIAGWMIAERAGPRALRYAKLYVEPELQGTGRALHLLAEAVRRHTALAAEYPHAVFATRVQNEAIYRLLVRYFVPLCDKAWHTFSSYKRLCSSPSLG</sequence>
<comment type="caution">
    <text evidence="2">The sequence shown here is derived from an EMBL/GenBank/DDBJ whole genome shotgun (WGS) entry which is preliminary data.</text>
</comment>
<feature type="domain" description="N-acetyltransferase" evidence="1">
    <location>
        <begin position="29"/>
        <end position="118"/>
    </location>
</feature>
<dbReference type="AlphaFoldDB" id="A0A938BMZ5"/>
<dbReference type="Pfam" id="PF00583">
    <property type="entry name" value="Acetyltransf_1"/>
    <property type="match status" value="1"/>
</dbReference>
<evidence type="ECO:0000313" key="2">
    <source>
        <dbReference type="EMBL" id="MBM3274535.1"/>
    </source>
</evidence>
<dbReference type="SUPFAM" id="SSF55729">
    <property type="entry name" value="Acyl-CoA N-acyltransferases (Nat)"/>
    <property type="match status" value="1"/>
</dbReference>
<reference evidence="2 3" key="1">
    <citation type="submission" date="2019-03" db="EMBL/GenBank/DDBJ databases">
        <title>Lake Tanganyika Metagenome-Assembled Genomes (MAGs).</title>
        <authorList>
            <person name="Tran P."/>
        </authorList>
    </citation>
    <scope>NUCLEOTIDE SEQUENCE [LARGE SCALE GENOMIC DNA]</scope>
    <source>
        <strain evidence="2">K_DeepCast_65m_m2_236</strain>
    </source>
</reference>
<evidence type="ECO:0000313" key="3">
    <source>
        <dbReference type="Proteomes" id="UP000703893"/>
    </source>
</evidence>
<dbReference type="EMBL" id="VGJX01000244">
    <property type="protein sequence ID" value="MBM3274535.1"/>
    <property type="molecule type" value="Genomic_DNA"/>
</dbReference>
<name>A0A938BMZ5_9BACT</name>
<dbReference type="Proteomes" id="UP000703893">
    <property type="component" value="Unassembled WGS sequence"/>
</dbReference>